<dbReference type="GeneID" id="108695272"/>
<dbReference type="CTD" id="108695272"/>
<dbReference type="InterPro" id="IPR007900">
    <property type="entry name" value="TAF4_C"/>
</dbReference>
<reference evidence="9" key="1">
    <citation type="submission" date="2025-08" db="UniProtKB">
        <authorList>
            <consortium name="RefSeq"/>
        </authorList>
    </citation>
    <scope>IDENTIFICATION</scope>
    <source>
        <strain evidence="9">J_2021</strain>
        <tissue evidence="9">Erythrocytes</tissue>
    </source>
</reference>
<dbReference type="SUPFAM" id="SSF47113">
    <property type="entry name" value="Histone-fold"/>
    <property type="match status" value="1"/>
</dbReference>
<dbReference type="OrthoDB" id="21060at2759"/>
<accession>A0A1L8FSU7</accession>
<keyword evidence="5" id="KW-0804">Transcription</keyword>
<dbReference type="Bgee" id="108695272">
    <property type="expression patterns" value="Expressed in blastula and 9 other cell types or tissues"/>
</dbReference>
<dbReference type="Xenbase" id="XB-GENE-6488300">
    <property type="gene designation" value="taf4b.S"/>
</dbReference>
<dbReference type="GO" id="GO:0016251">
    <property type="term" value="F:RNA polymerase II general transcription initiation factor activity"/>
    <property type="evidence" value="ECO:0007669"/>
    <property type="project" value="TreeGrafter"/>
</dbReference>
<dbReference type="GO" id="GO:0046982">
    <property type="term" value="F:protein heterodimerization activity"/>
    <property type="evidence" value="ECO:0007669"/>
    <property type="project" value="InterPro"/>
</dbReference>
<feature type="coiled-coil region" evidence="7">
    <location>
        <begin position="758"/>
        <end position="819"/>
    </location>
</feature>
<keyword evidence="6" id="KW-0539">Nucleus</keyword>
<dbReference type="SMART" id="SM00549">
    <property type="entry name" value="TAFH"/>
    <property type="match status" value="1"/>
</dbReference>
<protein>
    <submittedName>
        <fullName evidence="9">Transcription initiation factor TFIID subunit 4B isoform X1</fullName>
    </submittedName>
</protein>
<gene>
    <name evidence="9 10" type="primary">taf4b.S</name>
</gene>
<dbReference type="CDD" id="cd08045">
    <property type="entry name" value="HFD_TAF4"/>
    <property type="match status" value="1"/>
</dbReference>
<dbReference type="RefSeq" id="XP_018079166.1">
    <property type="nucleotide sequence ID" value="XM_018223677.2"/>
</dbReference>
<keyword evidence="3" id="KW-0597">Phosphoprotein</keyword>
<evidence type="ECO:0000256" key="6">
    <source>
        <dbReference type="ARBA" id="ARBA00023242"/>
    </source>
</evidence>
<proteinExistence type="inferred from homology"/>
<sequence length="896" mass="95139">MHTNQGATAAPALPCHGVPAPGRSSLFSQTFPAAPSPDLPAKSVQTAVSIALAPVSSALSKVAPVLVTSQAAKVRGGLRMTAPQQVMAAKAPQTTAIQIPAGTVLVRSSTGQLMLVSQQTLARAQAQNPGAQVLTNLTNSTVKTTPLTTISIAPNFQRSPSLQTSLATNSVVKVTPSLGARQSAPVSSPTVVRICTPSAIQTTTSVSSTQGASTVVIKAPGPAVRALTNISSTSATSVSSTGSVEIPATSIMGPGTSSITVLPISASTPVITPITMNTCTSAVIPSASVKPSVSQNPIQLSSAVSVRTTSPSSIPSVKIYAPSSTLATSTCGSAIKLKTTNLYITTTAAGTCSSVSTSNTIQASSVITPVLSGNCVPQVRPAQGLAKALSGVPNGVPTIKSGPPKMTQTTATQNSPEILDNVKKCKNFLATLIKLASSGPQSPTMGQNVKNLVKSLLDSDIEPEEFTAKLYKELKSSPQPYLVPFLKKSLPALRRQMPNSQEFIMQCGHQTPQATNSVSLVKIIPTSSLQTGKQVCSTTINANNIKQQTSTTAKPISTVKTVNLKQVVLQQPPGGTVKQVSLYQNSGLAVQKPGEKRVSLNALIHASHLPPASIVKQIAIPGNKVISIQAAPLPIKESGITSFREEDDINDVTSMAGVNLIEESACILAANSELVGAVIRSCKDEPFLFTSALQNRILDIGKRHDIKELNSDVMNLVSHATQERLRGLIEKLTLAAQHRSTNYKQIDRYLKYSDVRAQLKFLEQLEHLEKQRRNEEEREMLLRAAKSRSNREDPEQLKLKQKAKELQQMELEQIQYREANLTALAAIGPRKKRPLDSLCLRNAWDETNASGSTILGLSKSLLVPRITRVSLRDLIFCMEQERGSKHSLSLYRALLK</sequence>
<dbReference type="AGR" id="Xenbase:XB-GENE-6488300"/>
<evidence type="ECO:0000313" key="8">
    <source>
        <dbReference type="Proteomes" id="UP000186698"/>
    </source>
</evidence>
<keyword evidence="8" id="KW-1185">Reference proteome</keyword>
<dbReference type="Gene3D" id="1.10.20.10">
    <property type="entry name" value="Histone, subunit A"/>
    <property type="match status" value="1"/>
</dbReference>
<dbReference type="PaxDb" id="8355-A0A1L8FSU7"/>
<dbReference type="PANTHER" id="PTHR15138:SF17">
    <property type="entry name" value="TRANSCRIPTION INITIATION FACTOR TFIID SUBUNIT 4B"/>
    <property type="match status" value="1"/>
</dbReference>
<dbReference type="STRING" id="8355.A0A1L8FSU7"/>
<comment type="subcellular location">
    <subcellularLocation>
        <location evidence="1">Nucleus</location>
    </subcellularLocation>
</comment>
<dbReference type="PROSITE" id="PS51119">
    <property type="entry name" value="TAFH"/>
    <property type="match status" value="1"/>
</dbReference>
<keyword evidence="4" id="KW-0805">Transcription regulation</keyword>
<evidence type="ECO:0000256" key="3">
    <source>
        <dbReference type="ARBA" id="ARBA00022553"/>
    </source>
</evidence>
<dbReference type="GO" id="GO:0003677">
    <property type="term" value="F:DNA binding"/>
    <property type="evidence" value="ECO:0000318"/>
    <property type="project" value="GO_Central"/>
</dbReference>
<keyword evidence="7" id="KW-0175">Coiled coil</keyword>
<dbReference type="InterPro" id="IPR009072">
    <property type="entry name" value="Histone-fold"/>
</dbReference>
<dbReference type="GO" id="GO:0006357">
    <property type="term" value="P:regulation of transcription by RNA polymerase II"/>
    <property type="evidence" value="ECO:0007669"/>
    <property type="project" value="UniProtKB-ARBA"/>
</dbReference>
<dbReference type="GO" id="GO:0006367">
    <property type="term" value="P:transcription initiation at RNA polymerase II promoter"/>
    <property type="evidence" value="ECO:0000318"/>
    <property type="project" value="GO_Central"/>
</dbReference>
<evidence type="ECO:0000313" key="9">
    <source>
        <dbReference type="RefSeq" id="XP_018079166.1"/>
    </source>
</evidence>
<dbReference type="FunFam" id="1.10.20.10:FF:000015">
    <property type="entry name" value="Transcription initiation factor TFIID subunit 4B"/>
    <property type="match status" value="1"/>
</dbReference>
<comment type="similarity">
    <text evidence="2">Belongs to the TAF4 family.</text>
</comment>
<dbReference type="KEGG" id="xla:108695272"/>
<evidence type="ECO:0000256" key="4">
    <source>
        <dbReference type="ARBA" id="ARBA00023015"/>
    </source>
</evidence>
<dbReference type="PANTHER" id="PTHR15138">
    <property type="entry name" value="TRANSCRIPTION INITIATION FACTOR TFIID SUBUNIT 4"/>
    <property type="match status" value="1"/>
</dbReference>
<name>A0A1L8FSU7_XENLA</name>
<dbReference type="FunFam" id="1.20.120.1110:FF:000002">
    <property type="entry name" value="Transcription initiation factor TFIID subunit 4B"/>
    <property type="match status" value="1"/>
</dbReference>
<dbReference type="InterPro" id="IPR045144">
    <property type="entry name" value="TAF4"/>
</dbReference>
<evidence type="ECO:0000256" key="2">
    <source>
        <dbReference type="ARBA" id="ARBA00006178"/>
    </source>
</evidence>
<evidence type="ECO:0000256" key="1">
    <source>
        <dbReference type="ARBA" id="ARBA00004123"/>
    </source>
</evidence>
<dbReference type="InterPro" id="IPR037249">
    <property type="entry name" value="TAFH/NHR1_dom_sf"/>
</dbReference>
<dbReference type="InterPro" id="IPR003894">
    <property type="entry name" value="TAFH_NHR1"/>
</dbReference>
<dbReference type="GO" id="GO:0005669">
    <property type="term" value="C:transcription factor TFIID complex"/>
    <property type="evidence" value="ECO:0000318"/>
    <property type="project" value="GO_Central"/>
</dbReference>
<dbReference type="AlphaFoldDB" id="A0A1L8FSU7"/>
<dbReference type="Proteomes" id="UP000186698">
    <property type="component" value="Chromosome 6S"/>
</dbReference>
<dbReference type="Gene3D" id="1.20.120.1110">
    <property type="entry name" value="TAFH/NHR1 domain"/>
    <property type="match status" value="1"/>
</dbReference>
<dbReference type="Pfam" id="PF07531">
    <property type="entry name" value="TAFH"/>
    <property type="match status" value="1"/>
</dbReference>
<dbReference type="SUPFAM" id="SSF158553">
    <property type="entry name" value="TAFH domain-like"/>
    <property type="match status" value="1"/>
</dbReference>
<organism evidence="8 9">
    <name type="scientific">Xenopus laevis</name>
    <name type="common">African clawed frog</name>
    <dbReference type="NCBI Taxonomy" id="8355"/>
    <lineage>
        <taxon>Eukaryota</taxon>
        <taxon>Metazoa</taxon>
        <taxon>Chordata</taxon>
        <taxon>Craniata</taxon>
        <taxon>Vertebrata</taxon>
        <taxon>Euteleostomi</taxon>
        <taxon>Amphibia</taxon>
        <taxon>Batrachia</taxon>
        <taxon>Anura</taxon>
        <taxon>Pipoidea</taxon>
        <taxon>Pipidae</taxon>
        <taxon>Xenopodinae</taxon>
        <taxon>Xenopus</taxon>
        <taxon>Xenopus</taxon>
    </lineage>
</organism>
<dbReference type="OMA" id="KREANNT"/>
<dbReference type="Pfam" id="PF05236">
    <property type="entry name" value="TAF4"/>
    <property type="match status" value="1"/>
</dbReference>
<evidence type="ECO:0000256" key="7">
    <source>
        <dbReference type="SAM" id="Coils"/>
    </source>
</evidence>
<evidence type="ECO:0000256" key="5">
    <source>
        <dbReference type="ARBA" id="ARBA00023163"/>
    </source>
</evidence>
<evidence type="ECO:0000313" key="10">
    <source>
        <dbReference type="Xenbase" id="XB-GENE-6488300"/>
    </source>
</evidence>